<proteinExistence type="inferred from homology"/>
<name>A0A2T8HIG2_9SPHI</name>
<feature type="signal peptide" evidence="6">
    <location>
        <begin position="1"/>
        <end position="22"/>
    </location>
</feature>
<dbReference type="RefSeq" id="WP_116775818.1">
    <property type="nucleotide sequence ID" value="NZ_QDKG01000003.1"/>
</dbReference>
<keyword evidence="10" id="KW-1185">Reference proteome</keyword>
<evidence type="ECO:0000256" key="4">
    <source>
        <dbReference type="ARBA" id="ARBA00023136"/>
    </source>
</evidence>
<evidence type="ECO:0000256" key="5">
    <source>
        <dbReference type="ARBA" id="ARBA00023237"/>
    </source>
</evidence>
<comment type="subcellular location">
    <subcellularLocation>
        <location evidence="1">Cell outer membrane</location>
    </subcellularLocation>
</comment>
<keyword evidence="5" id="KW-0998">Cell outer membrane</keyword>
<evidence type="ECO:0000256" key="2">
    <source>
        <dbReference type="ARBA" id="ARBA00006275"/>
    </source>
</evidence>
<protein>
    <submittedName>
        <fullName evidence="9">RagB/SusD family nutrient uptake outer membrane protein</fullName>
    </submittedName>
</protein>
<reference evidence="9 10" key="1">
    <citation type="submission" date="2018-04" db="EMBL/GenBank/DDBJ databases">
        <title>Sphingobacterium cortibacter sp. nov.</title>
        <authorList>
            <person name="Li Y."/>
        </authorList>
    </citation>
    <scope>NUCLEOTIDE SEQUENCE [LARGE SCALE GENOMIC DNA]</scope>
    <source>
        <strain evidence="9 10">2c-3</strain>
    </source>
</reference>
<gene>
    <name evidence="9" type="ORF">DC487_09905</name>
</gene>
<comment type="similarity">
    <text evidence="2">Belongs to the SusD family.</text>
</comment>
<dbReference type="Pfam" id="PF14322">
    <property type="entry name" value="SusD-like_3"/>
    <property type="match status" value="1"/>
</dbReference>
<feature type="domain" description="RagB/SusD" evidence="7">
    <location>
        <begin position="341"/>
        <end position="685"/>
    </location>
</feature>
<dbReference type="PROSITE" id="PS51257">
    <property type="entry name" value="PROKAR_LIPOPROTEIN"/>
    <property type="match status" value="1"/>
</dbReference>
<evidence type="ECO:0000256" key="3">
    <source>
        <dbReference type="ARBA" id="ARBA00022729"/>
    </source>
</evidence>
<keyword evidence="4" id="KW-0472">Membrane</keyword>
<dbReference type="EMBL" id="QDKG01000003">
    <property type="protein sequence ID" value="PVH25229.1"/>
    <property type="molecule type" value="Genomic_DNA"/>
</dbReference>
<feature type="domain" description="SusD-like N-terminal" evidence="8">
    <location>
        <begin position="53"/>
        <end position="215"/>
    </location>
</feature>
<dbReference type="InterPro" id="IPR012944">
    <property type="entry name" value="SusD_RagB_dom"/>
</dbReference>
<keyword evidence="3 6" id="KW-0732">Signal</keyword>
<evidence type="ECO:0000259" key="8">
    <source>
        <dbReference type="Pfam" id="PF14322"/>
    </source>
</evidence>
<dbReference type="GO" id="GO:0009279">
    <property type="term" value="C:cell outer membrane"/>
    <property type="evidence" value="ECO:0007669"/>
    <property type="project" value="UniProtKB-SubCell"/>
</dbReference>
<dbReference type="Pfam" id="PF07980">
    <property type="entry name" value="SusD_RagB"/>
    <property type="match status" value="1"/>
</dbReference>
<feature type="chain" id="PRO_5015750423" evidence="6">
    <location>
        <begin position="23"/>
        <end position="687"/>
    </location>
</feature>
<dbReference type="AlphaFoldDB" id="A0A2T8HIG2"/>
<evidence type="ECO:0000313" key="9">
    <source>
        <dbReference type="EMBL" id="PVH25229.1"/>
    </source>
</evidence>
<dbReference type="InterPro" id="IPR033985">
    <property type="entry name" value="SusD-like_N"/>
</dbReference>
<organism evidence="9 10">
    <name type="scientific">Sphingobacterium corticibacter</name>
    <dbReference type="NCBI Taxonomy" id="2171749"/>
    <lineage>
        <taxon>Bacteria</taxon>
        <taxon>Pseudomonadati</taxon>
        <taxon>Bacteroidota</taxon>
        <taxon>Sphingobacteriia</taxon>
        <taxon>Sphingobacteriales</taxon>
        <taxon>Sphingobacteriaceae</taxon>
        <taxon>Sphingobacterium</taxon>
    </lineage>
</organism>
<evidence type="ECO:0000256" key="6">
    <source>
        <dbReference type="SAM" id="SignalP"/>
    </source>
</evidence>
<dbReference type="Proteomes" id="UP000245627">
    <property type="component" value="Unassembled WGS sequence"/>
</dbReference>
<comment type="caution">
    <text evidence="9">The sequence shown here is derived from an EMBL/GenBank/DDBJ whole genome shotgun (WGS) entry which is preliminary data.</text>
</comment>
<dbReference type="InterPro" id="IPR011990">
    <property type="entry name" value="TPR-like_helical_dom_sf"/>
</dbReference>
<dbReference type="Gene3D" id="1.25.40.390">
    <property type="match status" value="1"/>
</dbReference>
<evidence type="ECO:0000313" key="10">
    <source>
        <dbReference type="Proteomes" id="UP000245627"/>
    </source>
</evidence>
<accession>A0A2T8HIG2</accession>
<evidence type="ECO:0000256" key="1">
    <source>
        <dbReference type="ARBA" id="ARBA00004442"/>
    </source>
</evidence>
<evidence type="ECO:0000259" key="7">
    <source>
        <dbReference type="Pfam" id="PF07980"/>
    </source>
</evidence>
<dbReference type="SUPFAM" id="SSF48452">
    <property type="entry name" value="TPR-like"/>
    <property type="match status" value="1"/>
</dbReference>
<sequence>MKRIISFIAIALLAALSQSCVKLDIIPKNIVTDNELFNTPASVDIYMARMYSRMPFEDFKYMGQWGFENNGWLNSIGIDGTGEAVNRDGITTAFTGERTAYWGQAFELIRDANHLLETLPQYQANFSDELYNHYLGEAYYIRATVFYTMAKRFGGIPLVTKVIQYPANDSEIEVARATEEETWDQVLADFDQAIELLQERSPQEGYANKYVALSFKAQAMLYAGSVAKYNETVSGRLTGIGRKTQVRVIGFEESRWQAASRRYFEESYKAARRVMQDGGFALYRRRWIAGDKQAQYQNMVDMFSDLSSPENIYVKRYLFPTLTHAFDAYNMPFSFRAPLSAGTCPTLDFVELFEGFPRYPDGKIRVTTGSNNASGDYVMYDNPLEFFQDAEPRLRAYVIFPSDEFRTRKIDVRAGVYTGETPIKPFFSNYAYNTADERYQNLQIFNGSNKTLYLSPREGNGQQTLQYQGQTMTAAGQDGPFFDNGEATLTGLYLRKWLQTTTNIETGEGKSAQPFILMRYAEILLTAAEAAIELELAGAPSPDGSSLLQVATDNINQIRERAGASLLIGSLTPDNAGRDIVRKERRKELAFEHKSKWDIRRWRVNHYEGRDGFWGETRDKNFYSNNENYRFRGLYPFFSTQEGKYFFDTRFQWVSSKTFGYQPIDYYFSIPGGEVAKSPLIDQQPNR</sequence>
<dbReference type="OrthoDB" id="5694214at2"/>